<dbReference type="AlphaFoldDB" id="A0A7T0G3G5"/>
<dbReference type="InterPro" id="IPR000795">
    <property type="entry name" value="T_Tr_GTP-bd_dom"/>
</dbReference>
<evidence type="ECO:0000313" key="5">
    <source>
        <dbReference type="Proteomes" id="UP000594464"/>
    </source>
</evidence>
<dbReference type="PANTHER" id="PTHR23115">
    <property type="entry name" value="TRANSLATION FACTOR"/>
    <property type="match status" value="1"/>
</dbReference>
<dbReference type="PRINTS" id="PR00315">
    <property type="entry name" value="ELONGATNFCT"/>
</dbReference>
<proteinExistence type="predicted"/>
<dbReference type="InterPro" id="IPR009001">
    <property type="entry name" value="Transl_elong_EF1A/Init_IF2_C"/>
</dbReference>
<reference evidence="5" key="1">
    <citation type="submission" date="2020-02" db="EMBL/GenBank/DDBJ databases">
        <title>Genomic and physiological characterization of two novel Nitrospinaceae genera.</title>
        <authorList>
            <person name="Mueller A.J."/>
            <person name="Jung M.-Y."/>
            <person name="Strachan C.R."/>
            <person name="Herbold C.W."/>
            <person name="Kirkegaard R.H."/>
            <person name="Daims H."/>
        </authorList>
    </citation>
    <scope>NUCLEOTIDE SEQUENCE [LARGE SCALE GENOMIC DNA]</scope>
</reference>
<evidence type="ECO:0000259" key="3">
    <source>
        <dbReference type="PROSITE" id="PS51722"/>
    </source>
</evidence>
<dbReference type="InterPro" id="IPR009000">
    <property type="entry name" value="Transl_B-barrel_sf"/>
</dbReference>
<dbReference type="PROSITE" id="PS51722">
    <property type="entry name" value="G_TR_2"/>
    <property type="match status" value="1"/>
</dbReference>
<evidence type="ECO:0000256" key="2">
    <source>
        <dbReference type="ARBA" id="ARBA00023134"/>
    </source>
</evidence>
<dbReference type="GO" id="GO:0005525">
    <property type="term" value="F:GTP binding"/>
    <property type="evidence" value="ECO:0007669"/>
    <property type="project" value="UniProtKB-KW"/>
</dbReference>
<dbReference type="SUPFAM" id="SSF50447">
    <property type="entry name" value="Translation proteins"/>
    <property type="match status" value="1"/>
</dbReference>
<dbReference type="InterPro" id="IPR050100">
    <property type="entry name" value="TRAFAC_GTPase_members"/>
</dbReference>
<dbReference type="Pfam" id="PF22594">
    <property type="entry name" value="GTP-eEF1A_C"/>
    <property type="match status" value="1"/>
</dbReference>
<name>A0A7T0G3G5_9BACT</name>
<dbReference type="InterPro" id="IPR027417">
    <property type="entry name" value="P-loop_NTPase"/>
</dbReference>
<accession>A0A7T0G3G5</accession>
<dbReference type="Proteomes" id="UP000594464">
    <property type="component" value="Chromosome"/>
</dbReference>
<protein>
    <recommendedName>
        <fullName evidence="3">Tr-type G domain-containing protein</fullName>
    </recommendedName>
</protein>
<keyword evidence="2" id="KW-0342">GTP-binding</keyword>
<dbReference type="SUPFAM" id="SSF50465">
    <property type="entry name" value="EF-Tu/eEF-1alpha/eIF2-gamma C-terminal domain"/>
    <property type="match status" value="1"/>
</dbReference>
<sequence length="413" mass="46052">MSEQDTKQFTENLPIIIVGHVDHGKSTLIGRLLCETGNVPQEKFQELQRLAESEGREFEYSSLLDYLEEERKEGRTIDIAHTYFQANKRNYIVIDSPGHHEFLKKMITGASQAEAAILLIDIQQGICEQTRRHCYILSLLGIEQIAVLVNKMDLVEYSQSAFGQMTTEILEELSSLNLKAADIIPVSAKNGDNIVQTSHNMPWYTGPTALSTLGGFGKKDIADTHLRFPIQGAFDIDGQTHAVGRIESGVLKKGQTVHIYPDNKECKVLSIKKFQQEKIDEVHAGECVGVLLEGIVPQRGNVVTDVIPCRVGRSFRAHVFCLENTPLDINANFEWKCTTQEATARIQTIYNKFDPAFVSIDKSNSKQILPGEVAEVEITLNTDSLYDRFSEIPELGRFVFEISGNPVAGGVIL</sequence>
<evidence type="ECO:0000313" key="4">
    <source>
        <dbReference type="EMBL" id="QPJ65313.1"/>
    </source>
</evidence>
<dbReference type="Pfam" id="PF03144">
    <property type="entry name" value="GTP_EFTU_D2"/>
    <property type="match status" value="1"/>
</dbReference>
<dbReference type="Gene3D" id="2.40.30.10">
    <property type="entry name" value="Translation factors"/>
    <property type="match status" value="2"/>
</dbReference>
<evidence type="ECO:0000256" key="1">
    <source>
        <dbReference type="ARBA" id="ARBA00022741"/>
    </source>
</evidence>
<dbReference type="InterPro" id="IPR054696">
    <property type="entry name" value="GTP-eEF1A_C"/>
</dbReference>
<dbReference type="SUPFAM" id="SSF52540">
    <property type="entry name" value="P-loop containing nucleoside triphosphate hydrolases"/>
    <property type="match status" value="1"/>
</dbReference>
<dbReference type="KEGG" id="nva:G3M78_07885"/>
<dbReference type="Gene3D" id="3.40.50.300">
    <property type="entry name" value="P-loop containing nucleotide triphosphate hydrolases"/>
    <property type="match status" value="1"/>
</dbReference>
<dbReference type="Pfam" id="PF00009">
    <property type="entry name" value="GTP_EFTU"/>
    <property type="match status" value="1"/>
</dbReference>
<organism evidence="4 5">
    <name type="scientific">Candidatus Nitrohelix vancouverensis</name>
    <dbReference type="NCBI Taxonomy" id="2705534"/>
    <lineage>
        <taxon>Bacteria</taxon>
        <taxon>Pseudomonadati</taxon>
        <taxon>Nitrospinota/Tectimicrobiota group</taxon>
        <taxon>Nitrospinota</taxon>
        <taxon>Nitrospinia</taxon>
        <taxon>Nitrospinales</taxon>
        <taxon>Nitrospinaceae</taxon>
        <taxon>Candidatus Nitrohelix</taxon>
    </lineage>
</organism>
<keyword evidence="1" id="KW-0547">Nucleotide-binding</keyword>
<dbReference type="GO" id="GO:0003924">
    <property type="term" value="F:GTPase activity"/>
    <property type="evidence" value="ECO:0007669"/>
    <property type="project" value="InterPro"/>
</dbReference>
<feature type="domain" description="Tr-type G" evidence="3">
    <location>
        <begin position="10"/>
        <end position="223"/>
    </location>
</feature>
<dbReference type="EMBL" id="CP048620">
    <property type="protein sequence ID" value="QPJ65313.1"/>
    <property type="molecule type" value="Genomic_DNA"/>
</dbReference>
<dbReference type="InterPro" id="IPR004161">
    <property type="entry name" value="EFTu-like_2"/>
</dbReference>
<gene>
    <name evidence="4" type="ORF">G3M78_07885</name>
</gene>